<dbReference type="RefSeq" id="WP_344857241.1">
    <property type="nucleotide sequence ID" value="NZ_BAAAUT010000009.1"/>
</dbReference>
<feature type="region of interest" description="Disordered" evidence="1">
    <location>
        <begin position="154"/>
        <end position="179"/>
    </location>
</feature>
<keyword evidence="2" id="KW-0472">Membrane</keyword>
<name>A0ABP6MVP4_9ACTN</name>
<keyword evidence="2" id="KW-1133">Transmembrane helix</keyword>
<dbReference type="EMBL" id="BAAAUT010000009">
    <property type="protein sequence ID" value="GAA3125342.1"/>
    <property type="molecule type" value="Genomic_DNA"/>
</dbReference>
<evidence type="ECO:0000256" key="1">
    <source>
        <dbReference type="SAM" id="MobiDB-lite"/>
    </source>
</evidence>
<protein>
    <recommendedName>
        <fullName evidence="5">Prepilin-type N-terminal cleavage/methylation domain-containing protein</fullName>
    </recommendedName>
</protein>
<sequence length="232" mass="24535">MTSDRPLPRRARPAGDDGISLIEVVVSLGVLGVLMAVFTAGVLQVYRAVSTTESVASAQSQLQVAFQRLDKEIRYASWISEPSAPVRGRRYVEFTAEDPATGRPQCRQLRLDLGRGVLQLVRWTPGSPPAEGAPGETLASSIVTDGLAVQPPSGTAKPPFVLQRAGSTPVRDGGGSVGADFTPDFQRLELHLTARVGTAENAGTANLDVAFTALNTSRETPARNVCSEGRPS</sequence>
<gene>
    <name evidence="3" type="ORF">GCM10010466_15280</name>
</gene>
<accession>A0ABP6MVP4</accession>
<organism evidence="3 4">
    <name type="scientific">Planomonospora alba</name>
    <dbReference type="NCBI Taxonomy" id="161354"/>
    <lineage>
        <taxon>Bacteria</taxon>
        <taxon>Bacillati</taxon>
        <taxon>Actinomycetota</taxon>
        <taxon>Actinomycetes</taxon>
        <taxon>Streptosporangiales</taxon>
        <taxon>Streptosporangiaceae</taxon>
        <taxon>Planomonospora</taxon>
    </lineage>
</organism>
<comment type="caution">
    <text evidence="3">The sequence shown here is derived from an EMBL/GenBank/DDBJ whole genome shotgun (WGS) entry which is preliminary data.</text>
</comment>
<evidence type="ECO:0008006" key="5">
    <source>
        <dbReference type="Google" id="ProtNLM"/>
    </source>
</evidence>
<keyword evidence="2" id="KW-0812">Transmembrane</keyword>
<reference evidence="4" key="1">
    <citation type="journal article" date="2019" name="Int. J. Syst. Evol. Microbiol.">
        <title>The Global Catalogue of Microorganisms (GCM) 10K type strain sequencing project: providing services to taxonomists for standard genome sequencing and annotation.</title>
        <authorList>
            <consortium name="The Broad Institute Genomics Platform"/>
            <consortium name="The Broad Institute Genome Sequencing Center for Infectious Disease"/>
            <person name="Wu L."/>
            <person name="Ma J."/>
        </authorList>
    </citation>
    <scope>NUCLEOTIDE SEQUENCE [LARGE SCALE GENOMIC DNA]</scope>
    <source>
        <strain evidence="4">JCM 9373</strain>
    </source>
</reference>
<evidence type="ECO:0000313" key="4">
    <source>
        <dbReference type="Proteomes" id="UP001500320"/>
    </source>
</evidence>
<dbReference type="Proteomes" id="UP001500320">
    <property type="component" value="Unassembled WGS sequence"/>
</dbReference>
<evidence type="ECO:0000313" key="3">
    <source>
        <dbReference type="EMBL" id="GAA3125342.1"/>
    </source>
</evidence>
<evidence type="ECO:0000256" key="2">
    <source>
        <dbReference type="SAM" id="Phobius"/>
    </source>
</evidence>
<proteinExistence type="predicted"/>
<feature type="transmembrane region" description="Helical" evidence="2">
    <location>
        <begin position="21"/>
        <end position="46"/>
    </location>
</feature>
<keyword evidence="4" id="KW-1185">Reference proteome</keyword>